<keyword evidence="29" id="KW-1133">Transmembrane helix</keyword>
<dbReference type="SUPFAM" id="SSF57424">
    <property type="entry name" value="LDL receptor-like module"/>
    <property type="match status" value="11"/>
</dbReference>
<dbReference type="Gene3D" id="2.40.20.10">
    <property type="entry name" value="Plasminogen Kringle 4"/>
    <property type="match status" value="1"/>
</dbReference>
<dbReference type="InterPro" id="IPR036055">
    <property type="entry name" value="LDL_receptor-like_sf"/>
</dbReference>
<evidence type="ECO:0000256" key="27">
    <source>
        <dbReference type="PROSITE-ProRule" id="PRU00121"/>
    </source>
</evidence>
<dbReference type="SUPFAM" id="SSF49265">
    <property type="entry name" value="Fibronectin type III"/>
    <property type="match status" value="2"/>
</dbReference>
<evidence type="ECO:0000256" key="25">
    <source>
        <dbReference type="ARBA" id="ARBA00029896"/>
    </source>
</evidence>
<feature type="disulfide bond" evidence="28">
    <location>
        <begin position="1384"/>
        <end position="1399"/>
    </location>
</feature>
<keyword evidence="29" id="KW-0812">Transmembrane</keyword>
<feature type="disulfide bond" evidence="28">
    <location>
        <begin position="1145"/>
        <end position="1163"/>
    </location>
</feature>
<dbReference type="InterPro" id="IPR015943">
    <property type="entry name" value="WD40/YVTN_repeat-like_dom_sf"/>
</dbReference>
<dbReference type="InterPro" id="IPR031778">
    <property type="entry name" value="Sortilin_N"/>
</dbReference>
<evidence type="ECO:0000256" key="7">
    <source>
        <dbReference type="ARBA" id="ARBA00004545"/>
    </source>
</evidence>
<dbReference type="InterPro" id="IPR018056">
    <property type="entry name" value="Kringle_CS"/>
</dbReference>
<comment type="subcellular location">
    <subcellularLocation>
        <location evidence="4">Cell membrane</location>
        <topology evidence="4">Single-pass type I membrane protein</topology>
    </subcellularLocation>
    <subcellularLocation>
        <location evidence="3">Cytoplasmic vesicle</location>
        <location evidence="3">Secretory vesicle membrane</location>
        <topology evidence="3">Single-pass type I membrane protein</topology>
    </subcellularLocation>
    <subcellularLocation>
        <location evidence="2">Early endosome membrane</location>
        <topology evidence="2">Single-pass type I membrane protein</topology>
    </subcellularLocation>
    <subcellularLocation>
        <location evidence="1">Endoplasmic reticulum membrane</location>
        <topology evidence="1">Single-pass type I membrane protein</topology>
    </subcellularLocation>
    <subcellularLocation>
        <location evidence="7">Endosome</location>
        <location evidence="7">Multivesicular body membrane</location>
        <topology evidence="7">Single-pass type I membrane protein</topology>
    </subcellularLocation>
    <subcellularLocation>
        <location evidence="5">Golgi apparatus</location>
        <location evidence="5">trans-Golgi network membrane</location>
        <topology evidence="5">Single-pass type I membrane protein</topology>
    </subcellularLocation>
    <subcellularLocation>
        <location evidence="6">Recycling endosome membrane</location>
        <topology evidence="6">Single-pass type I membrane protein</topology>
    </subcellularLocation>
</comment>
<feature type="disulfide bond" evidence="28">
    <location>
        <begin position="1545"/>
        <end position="1563"/>
    </location>
</feature>
<dbReference type="GO" id="GO:0006892">
    <property type="term" value="P:post-Golgi vesicle-mediated transport"/>
    <property type="evidence" value="ECO:0007669"/>
    <property type="project" value="TreeGrafter"/>
</dbReference>
<dbReference type="SMART" id="SM00060">
    <property type="entry name" value="FN3"/>
    <property type="match status" value="4"/>
</dbReference>
<dbReference type="InterPro" id="IPR050310">
    <property type="entry name" value="VPS10-sortilin"/>
</dbReference>
<dbReference type="PROSITE" id="PS50070">
    <property type="entry name" value="KRINGLE_2"/>
    <property type="match status" value="1"/>
</dbReference>
<feature type="disulfide bond" evidence="28">
    <location>
        <begin position="1240"/>
        <end position="1255"/>
    </location>
</feature>
<dbReference type="PRINTS" id="PR00261">
    <property type="entry name" value="LDLRECEPTOR"/>
</dbReference>
<feature type="chain" id="PRO_5026280249" description="Sortilin-related receptor" evidence="30">
    <location>
        <begin position="25"/>
        <end position="2343"/>
    </location>
</feature>
<evidence type="ECO:0000256" key="12">
    <source>
        <dbReference type="ARBA" id="ARBA00022536"/>
    </source>
</evidence>
<dbReference type="InterPro" id="IPR011042">
    <property type="entry name" value="6-blade_b-propeller_TolB-like"/>
</dbReference>
<dbReference type="Gene3D" id="2.120.10.30">
    <property type="entry name" value="TolB, C-terminal domain"/>
    <property type="match status" value="1"/>
</dbReference>
<organism evidence="33">
    <name type="scientific">Phallusia mammillata</name>
    <dbReference type="NCBI Taxonomy" id="59560"/>
    <lineage>
        <taxon>Eukaryota</taxon>
        <taxon>Metazoa</taxon>
        <taxon>Chordata</taxon>
        <taxon>Tunicata</taxon>
        <taxon>Ascidiacea</taxon>
        <taxon>Phlebobranchia</taxon>
        <taxon>Ascidiidae</taxon>
        <taxon>Phallusia</taxon>
    </lineage>
</organism>
<keyword evidence="19" id="KW-0333">Golgi apparatus</keyword>
<dbReference type="SMART" id="SM00130">
    <property type="entry name" value="KR"/>
    <property type="match status" value="1"/>
</dbReference>
<feature type="disulfide bond" evidence="28">
    <location>
        <begin position="1271"/>
        <end position="1289"/>
    </location>
</feature>
<keyword evidence="18" id="KW-0256">Endoplasmic reticulum</keyword>
<name>A0A6F9DSR5_9ASCI</name>
<dbReference type="PROSITE" id="PS01209">
    <property type="entry name" value="LDLRA_1"/>
    <property type="match status" value="4"/>
</dbReference>
<feature type="disulfide bond" evidence="28">
    <location>
        <begin position="1106"/>
        <end position="1124"/>
    </location>
</feature>
<dbReference type="InterPro" id="IPR002172">
    <property type="entry name" value="LDrepeatLR_classA_rpt"/>
</dbReference>
<feature type="disulfide bond" evidence="28">
    <location>
        <begin position="1634"/>
        <end position="1649"/>
    </location>
</feature>
<feature type="domain" description="Fibronectin type-III" evidence="32">
    <location>
        <begin position="1759"/>
        <end position="1849"/>
    </location>
</feature>
<evidence type="ECO:0000256" key="2">
    <source>
        <dbReference type="ARBA" id="ARBA00004158"/>
    </source>
</evidence>
<evidence type="ECO:0000256" key="5">
    <source>
        <dbReference type="ARBA" id="ARBA00004393"/>
    </source>
</evidence>
<evidence type="ECO:0000256" key="24">
    <source>
        <dbReference type="ARBA" id="ARBA00023329"/>
    </source>
</evidence>
<dbReference type="InterPro" id="IPR013806">
    <property type="entry name" value="Kringle-like"/>
</dbReference>
<evidence type="ECO:0000256" key="1">
    <source>
        <dbReference type="ARBA" id="ARBA00004115"/>
    </source>
</evidence>
<feature type="signal peptide" evidence="30">
    <location>
        <begin position="1"/>
        <end position="24"/>
    </location>
</feature>
<keyword evidence="24" id="KW-0968">Cytoplasmic vesicle</keyword>
<feature type="disulfide bond" evidence="28">
    <location>
        <begin position="1335"/>
        <end position="1350"/>
    </location>
</feature>
<dbReference type="Gene3D" id="2.40.128.620">
    <property type="match status" value="1"/>
</dbReference>
<evidence type="ECO:0000256" key="28">
    <source>
        <dbReference type="PROSITE-ProRule" id="PRU00124"/>
    </source>
</evidence>
<dbReference type="GO" id="GO:0030658">
    <property type="term" value="C:transport vesicle membrane"/>
    <property type="evidence" value="ECO:0007669"/>
    <property type="project" value="UniProtKB-SubCell"/>
</dbReference>
<evidence type="ECO:0000256" key="29">
    <source>
        <dbReference type="SAM" id="Phobius"/>
    </source>
</evidence>
<dbReference type="SMART" id="SM00602">
    <property type="entry name" value="VPS10"/>
    <property type="match status" value="1"/>
</dbReference>
<evidence type="ECO:0000256" key="13">
    <source>
        <dbReference type="ARBA" id="ARBA00022572"/>
    </source>
</evidence>
<dbReference type="FunFam" id="4.10.400.10:FF:000113">
    <property type="entry name" value="Low-density lipoprotein receptor-related protein 8"/>
    <property type="match status" value="1"/>
</dbReference>
<feature type="disulfide bond" evidence="28">
    <location>
        <begin position="1099"/>
        <end position="1111"/>
    </location>
</feature>
<keyword evidence="17" id="KW-0967">Endosome</keyword>
<dbReference type="PROSITE" id="PS50853">
    <property type="entry name" value="FN3"/>
    <property type="match status" value="2"/>
</dbReference>
<dbReference type="InterPro" id="IPR023415">
    <property type="entry name" value="LDLR_class-A_CS"/>
</dbReference>
<dbReference type="GO" id="GO:0005794">
    <property type="term" value="C:Golgi apparatus"/>
    <property type="evidence" value="ECO:0007669"/>
    <property type="project" value="UniProtKB-SubCell"/>
</dbReference>
<evidence type="ECO:0000256" key="14">
    <source>
        <dbReference type="ARBA" id="ARBA00022583"/>
    </source>
</evidence>
<feature type="disulfide bond" evidence="28">
    <location>
        <begin position="1185"/>
        <end position="1203"/>
    </location>
</feature>
<dbReference type="SMART" id="SM00135">
    <property type="entry name" value="LY"/>
    <property type="match status" value="3"/>
</dbReference>
<feature type="disulfide bond" evidence="28">
    <location>
        <begin position="1197"/>
        <end position="1212"/>
    </location>
</feature>
<sequence length="2343" mass="261894">MELGFSSVIILVLHILSFLSTTSGKSLFVHPQLLGQQNSFFTFTKSNLESEVKDTAEKIEDGVSGNIEKLEKVKERVEDNPINDYHDIPFIRNKRSTTNRPNHTVAELQDKNLHLIIHWAGQNSSDIVVLTKNETNKRVLSSNIYFSHDYGATYTKFMTSATKGSHLQKNAYINMFYHAPSDIKSYIFTDKINNVIYTTKDFGEHIQRNNVSFVPDMVTVHPLKPWILLAHDKTMSNHPLYFSDDFGRSWSLIQERVEKVEWGYLATGGTGYDKEDSLYVHRRELNGKISVLRSETYFLHDTKENVLIANVEDFIVMNASMFATRKSASGNEMELWMAPNRHARFSKANFPTYLPTKEYYIIDAADSQIMVCVNHGSRMTHLYVSEPNQVDFFLSLENITYFNPDSSEFSTISLYADEKFADVYKVHGMRSIYIANIIHRSDMSSNDATSMQTLITFDKGGFWQKIPTPDTDDKGDKINCSARDGCSLHLTQEFHHIYPNSRATPIYSQPSAPGFVFAQGDYGKTLKSSAPDLFFSRNAGKSWRKMQTGVWFFTWGDHGGVLVALSKFGPTNKLQYSINQGESWQTYHFSDEPIRVYGLMTEPGETTMVFTVFGSANDAGHSWVIIQVNLANLFPLPCTDEDYKDWSPSDERGINCLMGTTTTYKRRIRHSACFNGRNYDRPVKTVSCPCTRDDFECDEGFYIPLVYGIYCVPIQNSTFDVYQIPSTCYPGGYYKRTKGYRKLAGDKCQGGSVEDHYAQESVPCPLNDDSFMILSTMDGIYQVDMASQSKINLVHPTHRITKFDYDFKTESLYWVNQSSIYVTQYNQTGFPSKLVYKTTSEIGGIAVDWIGRNIYYFNPTLSMVSMDGKIQRDIVVTNCTNVTALTVQSDKGYFYIACPTRTFSSIFKAELNGQNVTELRSYESASAMTLDPSTDRLYWTSNNMNYIRTIFTNGDGYRTYYYTSSYVNQLSVYKSEVYWATNFHVNHADKYTPAAPADFLPSVEIPWSRVVGMKIFTRSSQPFPKTNPCTSSKCSQLCVPVPTKAVTTTANLPVMGKCMCGSDGVVAIKLANGHEKCSCQAGQVLDSTSKTCVVSNGTCKGHEFTCTNKRCILKIWQCDGEDDCLDGSDERDCPPKACTADQFQCASGRCVPPRWKCDHDNDCGDNSDEVNCNYPPCNATYEFECHNKRCKPRKWVCDGDNDCGDGSDELNCSSTHSNASCSPYSFQCTSGSCIPPTWKCDGQVDCDDGSDENGCVAGNATFCTDPRKKPCGDGTCVYNFWFCDGEKDCHNGFDEHNCTNTTPSPHTTPATAHPISCVGKLHCDTGGCYDPSWRCDGVNDCGDFSDEYKCNNSHPALIPTLPCFGHFLEFRCANQRCIFAYFKCDGDNDCGDGSDEYHCPGSSGSECVHGAGTSYQGKRSYTKTGKTCQRWDSNTPHRPRYTPQITNHNYCRNPDNDQQGPWCYTTEQSTRWEYCGIPQCGSSTNTTVTTPATPCNDNQMFCGYNGAKRTCVNNQFICDGTDDCGNGNDEKNCGKNCDSTSDFRCRNGRCIAKAFRCNGVDECLDFSDEMNCTSVTCGKGLMNCGSLCISEFLKCNGVKDCPDGSDEAQCGTITTTSPLFQCRNGGQIPRSMVCDHKDDCGDASEEQGCVFVHNLRTCQPSSSKNVLQQTVCWDPPQGVSNLPNHTFAVHYMVAESPNMFNINKTNAVLSKSNRATLKKSLQFYRTYQYAVTIVFTKTKLSVRASAIASFRTPEGRPSVARSIKVTPVNGDGLHVTWLPPLYPRGQIKDYVVHALTAHQGNHWTRADGSQNSITLLQLSRGNWTVHVMAENSQGGSAIASSTWIILPPSLIQPPSSQKMSSVGVNSAVLTWTKRKSAAKYVVMVTDVEHSFYSKKELVDGSKSSWTMSQLASKETFRARVASVNSKNVSSIYTDYVYFTTKGSYVPPPLISENKSVAQSVDTVELCWIQHNYLGSPKNLTFLVSYGSNEHEIMEKAYVKGKTSINITSLPHNQVSFFKVQVNNPFIGRWSKIKLLSPLPDYSLTPSKLQADVIGSHLYLEWNSPFVGNNDLTYLVNVTDVETGKQVYSKSLHYTNEHIRTQIMEVKQNHLYQASVQEIHGGQGKAVQIVFTSGTILPPTDIRPEATGFGSYMLIFDVPMNMLAFYKSEVTKIRITLCTGKNVAMTNTSACTYFADVSNSSRAFVLDNLHIGQWYTAYLQPICRMHNCNTTVSLPKTFQPQEFGTVNTLPSTHTTIIFTKSKIIAIAVSALFLCICIALAIGYVVRRRRNIQQTYSTFVSSHYDPQSGEAYFVGDDYDNGLDDDADVDTPMISGFADDEPLIVA</sequence>
<keyword evidence="15 30" id="KW-0732">Signal</keyword>
<dbReference type="PANTHER" id="PTHR12106">
    <property type="entry name" value="SORTILIN RELATED"/>
    <property type="match status" value="1"/>
</dbReference>
<dbReference type="GO" id="GO:0032585">
    <property type="term" value="C:multivesicular body membrane"/>
    <property type="evidence" value="ECO:0007669"/>
    <property type="project" value="UniProtKB-SubCell"/>
</dbReference>
<keyword evidence="16" id="KW-0677">Repeat</keyword>
<dbReference type="InterPro" id="IPR013783">
    <property type="entry name" value="Ig-like_fold"/>
</dbReference>
<dbReference type="Pfam" id="PF00057">
    <property type="entry name" value="Ldl_recept_a"/>
    <property type="match status" value="10"/>
</dbReference>
<accession>A0A6F9DSR5</accession>
<evidence type="ECO:0000256" key="8">
    <source>
        <dbReference type="ARBA" id="ARBA00007041"/>
    </source>
</evidence>
<dbReference type="Pfam" id="PF15902">
    <property type="entry name" value="Sortilin-Vps10"/>
    <property type="match status" value="1"/>
</dbReference>
<feature type="domain" description="Kringle" evidence="31">
    <location>
        <begin position="1406"/>
        <end position="1480"/>
    </location>
</feature>
<dbReference type="InterPro" id="IPR003961">
    <property type="entry name" value="FN3_dom"/>
</dbReference>
<evidence type="ECO:0000256" key="16">
    <source>
        <dbReference type="ARBA" id="ARBA00022737"/>
    </source>
</evidence>
<evidence type="ECO:0000256" key="11">
    <source>
        <dbReference type="ARBA" id="ARBA00022475"/>
    </source>
</evidence>
<dbReference type="Gene3D" id="2.130.10.10">
    <property type="entry name" value="YVTN repeat-like/Quinoprotein amine dehydrogenase"/>
    <property type="match status" value="1"/>
</dbReference>
<feature type="disulfide bond" evidence="28">
    <location>
        <begin position="1138"/>
        <end position="1150"/>
    </location>
</feature>
<feature type="disulfide bond" evidence="28">
    <location>
        <begin position="1595"/>
        <end position="1610"/>
    </location>
</feature>
<evidence type="ECO:0000256" key="17">
    <source>
        <dbReference type="ARBA" id="ARBA00022753"/>
    </source>
</evidence>
<dbReference type="PROSITE" id="PS50068">
    <property type="entry name" value="LDLRA_2"/>
    <property type="match status" value="11"/>
</dbReference>
<keyword evidence="14" id="KW-0254">Endocytosis</keyword>
<dbReference type="Pfam" id="PF15901">
    <property type="entry name" value="Sortilin_C"/>
    <property type="match status" value="1"/>
</dbReference>
<evidence type="ECO:0000256" key="19">
    <source>
        <dbReference type="ARBA" id="ARBA00023034"/>
    </source>
</evidence>
<evidence type="ECO:0000256" key="10">
    <source>
        <dbReference type="ARBA" id="ARBA00022448"/>
    </source>
</evidence>
<feature type="disulfide bond" evidence="28">
    <location>
        <begin position="1372"/>
        <end position="1390"/>
    </location>
</feature>
<dbReference type="SMART" id="SM00192">
    <property type="entry name" value="LDLa"/>
    <property type="match status" value="11"/>
</dbReference>
<evidence type="ECO:0000256" key="21">
    <source>
        <dbReference type="ARBA" id="ARBA00023157"/>
    </source>
</evidence>
<feature type="disulfide bond" evidence="28">
    <location>
        <begin position="1622"/>
        <end position="1640"/>
    </location>
</feature>
<evidence type="ECO:0000256" key="4">
    <source>
        <dbReference type="ARBA" id="ARBA00004251"/>
    </source>
</evidence>
<keyword evidence="21 28" id="KW-1015">Disulfide bond</keyword>
<keyword evidence="12" id="KW-0245">EGF-like domain</keyword>
<dbReference type="Gene3D" id="3.30.60.270">
    <property type="match status" value="1"/>
</dbReference>
<keyword evidence="10" id="KW-0813">Transport</keyword>
<dbReference type="CDD" id="cd00108">
    <property type="entry name" value="KR"/>
    <property type="match status" value="1"/>
</dbReference>
<evidence type="ECO:0000256" key="26">
    <source>
        <dbReference type="ARBA" id="ARBA00032450"/>
    </source>
</evidence>
<dbReference type="SUPFAM" id="SSF63825">
    <property type="entry name" value="YWTD domain"/>
    <property type="match status" value="1"/>
</dbReference>
<dbReference type="InterPro" id="IPR000033">
    <property type="entry name" value="LDLR_classB_rpt"/>
</dbReference>
<feature type="disulfide bond" evidence="28">
    <location>
        <begin position="1157"/>
        <end position="1172"/>
    </location>
</feature>
<dbReference type="InterPro" id="IPR031777">
    <property type="entry name" value="Sortilin_C"/>
</dbReference>
<dbReference type="InterPro" id="IPR038178">
    <property type="entry name" value="Kringle_sf"/>
</dbReference>
<feature type="domain" description="Fibronectin type-III" evidence="32">
    <location>
        <begin position="1853"/>
        <end position="1943"/>
    </location>
</feature>
<dbReference type="Gene3D" id="2.60.40.10">
    <property type="entry name" value="Immunoglobulins"/>
    <property type="match status" value="2"/>
</dbReference>
<dbReference type="PRINTS" id="PR00018">
    <property type="entry name" value="KRINGLE"/>
</dbReference>
<evidence type="ECO:0000256" key="9">
    <source>
        <dbReference type="ARBA" id="ARBA00013467"/>
    </source>
</evidence>
<evidence type="ECO:0000256" key="22">
    <source>
        <dbReference type="ARBA" id="ARBA00023170"/>
    </source>
</evidence>
<keyword evidence="22 33" id="KW-0675">Receptor</keyword>
<feature type="disulfide bond" evidence="28">
    <location>
        <begin position="1221"/>
        <end position="1233"/>
    </location>
</feature>
<dbReference type="Pfam" id="PF00051">
    <property type="entry name" value="Kringle"/>
    <property type="match status" value="1"/>
</dbReference>
<dbReference type="SUPFAM" id="SSF110296">
    <property type="entry name" value="Oligoxyloglucan reducing end-specific cellobiohydrolase"/>
    <property type="match status" value="1"/>
</dbReference>
<dbReference type="CDD" id="cd00112">
    <property type="entry name" value="LDLa"/>
    <property type="match status" value="11"/>
</dbReference>
<keyword evidence="11" id="KW-1003">Cell membrane</keyword>
<dbReference type="GO" id="GO:0005789">
    <property type="term" value="C:endoplasmic reticulum membrane"/>
    <property type="evidence" value="ECO:0007669"/>
    <property type="project" value="UniProtKB-SubCell"/>
</dbReference>
<feature type="disulfide bond" evidence="28">
    <location>
        <begin position="1118"/>
        <end position="1133"/>
    </location>
</feature>
<dbReference type="InterPro" id="IPR000001">
    <property type="entry name" value="Kringle"/>
</dbReference>
<evidence type="ECO:0000256" key="23">
    <source>
        <dbReference type="ARBA" id="ARBA00023180"/>
    </source>
</evidence>
<dbReference type="PANTHER" id="PTHR12106:SF27">
    <property type="entry name" value="SORTILIN-RELATED RECEPTOR"/>
    <property type="match status" value="1"/>
</dbReference>
<evidence type="ECO:0000259" key="31">
    <source>
        <dbReference type="PROSITE" id="PS50070"/>
    </source>
</evidence>
<feature type="disulfide bond" evidence="28">
    <location>
        <begin position="1323"/>
        <end position="1341"/>
    </location>
</feature>
<comment type="caution">
    <text evidence="27">Lacks conserved residue(s) required for the propagation of feature annotation.</text>
</comment>
<dbReference type="GO" id="GO:0006897">
    <property type="term" value="P:endocytosis"/>
    <property type="evidence" value="ECO:0007669"/>
    <property type="project" value="UniProtKB-KW"/>
</dbReference>
<proteinExistence type="evidence at transcript level"/>
<evidence type="ECO:0000256" key="6">
    <source>
        <dbReference type="ARBA" id="ARBA00004480"/>
    </source>
</evidence>
<gene>
    <name evidence="33" type="primary">Sorl1-002</name>
</gene>
<evidence type="ECO:0000256" key="30">
    <source>
        <dbReference type="SAM" id="SignalP"/>
    </source>
</evidence>
<feature type="transmembrane region" description="Helical" evidence="29">
    <location>
        <begin position="2262"/>
        <end position="2284"/>
    </location>
</feature>
<feature type="disulfide bond" evidence="28">
    <location>
        <begin position="1228"/>
        <end position="1246"/>
    </location>
</feature>
<evidence type="ECO:0000256" key="18">
    <source>
        <dbReference type="ARBA" id="ARBA00022824"/>
    </source>
</evidence>
<dbReference type="FunFam" id="4.10.400.10:FF:000004">
    <property type="entry name" value="Low-density lipoprotein receptor-related protein 1"/>
    <property type="match status" value="1"/>
</dbReference>
<keyword evidence="23" id="KW-0325">Glycoprotein</keyword>
<dbReference type="Gene3D" id="2.10.70.80">
    <property type="match status" value="1"/>
</dbReference>
<dbReference type="GO" id="GO:0055038">
    <property type="term" value="C:recycling endosome membrane"/>
    <property type="evidence" value="ECO:0007669"/>
    <property type="project" value="UniProtKB-SubCell"/>
</dbReference>
<dbReference type="InterPro" id="IPR006581">
    <property type="entry name" value="VPS10"/>
</dbReference>
<dbReference type="InterPro" id="IPR036116">
    <property type="entry name" value="FN3_sf"/>
</dbReference>
<dbReference type="Gene3D" id="4.10.400.10">
    <property type="entry name" value="Low-density Lipoprotein Receptor"/>
    <property type="match status" value="10"/>
</dbReference>
<evidence type="ECO:0000256" key="3">
    <source>
        <dbReference type="ARBA" id="ARBA00004212"/>
    </source>
</evidence>
<evidence type="ECO:0000256" key="20">
    <source>
        <dbReference type="ARBA" id="ARBA00023136"/>
    </source>
</evidence>
<comment type="similarity">
    <text evidence="8">Belongs to the VPS10-related sortilin family. SORL1 subfamily.</text>
</comment>
<dbReference type="FunFam" id="4.10.400.10:FF:000034">
    <property type="entry name" value="Low-density lipoprotein receptor-related protein 2"/>
    <property type="match status" value="1"/>
</dbReference>
<dbReference type="CDD" id="cd00063">
    <property type="entry name" value="FN3"/>
    <property type="match status" value="1"/>
</dbReference>
<feature type="disulfide bond" evidence="28">
    <location>
        <begin position="1518"/>
        <end position="1533"/>
    </location>
</feature>
<dbReference type="SUPFAM" id="SSF57440">
    <property type="entry name" value="Kringle-like"/>
    <property type="match status" value="1"/>
</dbReference>
<dbReference type="GO" id="GO:0005886">
    <property type="term" value="C:plasma membrane"/>
    <property type="evidence" value="ECO:0007669"/>
    <property type="project" value="UniProtKB-SubCell"/>
</dbReference>
<feature type="disulfide bond" evidence="28">
    <location>
        <begin position="1283"/>
        <end position="1298"/>
    </location>
</feature>
<dbReference type="PROSITE" id="PS00021">
    <property type="entry name" value="KRINGLE_1"/>
    <property type="match status" value="1"/>
</dbReference>
<evidence type="ECO:0000256" key="15">
    <source>
        <dbReference type="ARBA" id="ARBA00022729"/>
    </source>
</evidence>
<protein>
    <recommendedName>
        <fullName evidence="9">Sortilin-related receptor</fullName>
    </recommendedName>
    <alternativeName>
        <fullName evidence="25">Low-density lipoprotein receptor relative with 11 ligand-binding repeats</fullName>
    </alternativeName>
    <alternativeName>
        <fullName evidence="26">Sorting protein-related receptor containing LDLR class A repeats</fullName>
    </alternativeName>
</protein>
<dbReference type="GO" id="GO:0031901">
    <property type="term" value="C:early endosome membrane"/>
    <property type="evidence" value="ECO:0007669"/>
    <property type="project" value="UniProtKB-SubCell"/>
</dbReference>
<reference evidence="33" key="1">
    <citation type="submission" date="2020-04" db="EMBL/GenBank/DDBJ databases">
        <authorList>
            <person name="Neveu A P."/>
        </authorList>
    </citation>
    <scope>NUCLEOTIDE SEQUENCE</scope>
    <source>
        <tissue evidence="33">Whole embryo</tissue>
    </source>
</reference>
<feature type="disulfide bond" evidence="28">
    <location>
        <begin position="1557"/>
        <end position="1572"/>
    </location>
</feature>
<dbReference type="EMBL" id="LR790622">
    <property type="protein sequence ID" value="CAB3266484.1"/>
    <property type="molecule type" value="mRNA"/>
</dbReference>
<dbReference type="FunFam" id="3.30.60.270:FF:000002">
    <property type="entry name" value="Sortilin-related receptor isoform A"/>
    <property type="match status" value="1"/>
</dbReference>
<keyword evidence="20 29" id="KW-0472">Membrane</keyword>
<keyword evidence="13 27" id="KW-0420">Kringle</keyword>
<evidence type="ECO:0000259" key="32">
    <source>
        <dbReference type="PROSITE" id="PS50853"/>
    </source>
</evidence>
<evidence type="ECO:0000313" key="33">
    <source>
        <dbReference type="EMBL" id="CAB3266484.1"/>
    </source>
</evidence>